<comment type="subcellular location">
    <subcellularLocation>
        <location evidence="1">Cell membrane</location>
        <topology evidence="1">Multi-pass membrane protein</topology>
    </subcellularLocation>
</comment>
<dbReference type="InterPro" id="IPR050250">
    <property type="entry name" value="Macrolide_Exporter_MacB"/>
</dbReference>
<evidence type="ECO:0000256" key="1">
    <source>
        <dbReference type="ARBA" id="ARBA00004651"/>
    </source>
</evidence>
<dbReference type="InterPro" id="IPR003838">
    <property type="entry name" value="ABC3_permease_C"/>
</dbReference>
<evidence type="ECO:0000256" key="5">
    <source>
        <dbReference type="ARBA" id="ARBA00023136"/>
    </source>
</evidence>
<feature type="transmembrane region" description="Helical" evidence="6">
    <location>
        <begin position="285"/>
        <end position="308"/>
    </location>
</feature>
<dbReference type="Proteomes" id="UP000676386">
    <property type="component" value="Unassembled WGS sequence"/>
</dbReference>
<feature type="transmembrane region" description="Helical" evidence="6">
    <location>
        <begin position="675"/>
        <end position="699"/>
    </location>
</feature>
<evidence type="ECO:0000259" key="8">
    <source>
        <dbReference type="Pfam" id="PF12704"/>
    </source>
</evidence>
<accession>A0ABS5IU12</accession>
<evidence type="ECO:0000256" key="4">
    <source>
        <dbReference type="ARBA" id="ARBA00022989"/>
    </source>
</evidence>
<proteinExistence type="predicted"/>
<keyword evidence="4 6" id="KW-1133">Transmembrane helix</keyword>
<reference evidence="9 10" key="1">
    <citation type="submission" date="2021-04" db="EMBL/GenBank/DDBJ databases">
        <title>Chitinophaga sp. nov., isolated from the rhizosphere soil.</title>
        <authorList>
            <person name="He S."/>
        </authorList>
    </citation>
    <scope>NUCLEOTIDE SEQUENCE [LARGE SCALE GENOMIC DNA]</scope>
    <source>
        <strain evidence="9 10">2R12</strain>
    </source>
</reference>
<gene>
    <name evidence="9" type="ORF">KE626_03920</name>
</gene>
<feature type="transmembrane region" description="Helical" evidence="6">
    <location>
        <begin position="329"/>
        <end position="356"/>
    </location>
</feature>
<feature type="domain" description="ABC3 transporter permease C-terminal" evidence="7">
    <location>
        <begin position="288"/>
        <end position="404"/>
    </location>
</feature>
<sequence>MFRSYLKTAFRSLLKNRLFSGLNILGLATGMTCSILIFLWVQDELSYDRFNSNAGNIYRLTASIGDIQAAVVPVPIATAVKEHIPSVKNTTRISSLQCMVTAGTQKFEEKNIYYADTNFLRIFNYPLLLGDAAALLTRPDAVILTAASATKYFGSPENAMGKTLHIDNDYKGNDLQVTGVLKDIPHNSHLRFDMLVPIQQYEKSINLAQGWDNFDVYTYLQMNEHFKATPQSLAALQQQVMDIYKSNDKHGTDGHLFLQSLTDIHLHSRYLLDVAGQGSATHVKIFSLIAVFILLIAGINFMNLSTALSGQRAKEVGLRKTVGALRSQLVMQFLTEALLLSFISLILGLAIAWLLLPLFNDFASKTISLQLLNGRMLAEFAGIAILVGLLSGSYPALFLSSFNPVKVLKGAKVLHGSKTFFRNSLIVIQFSIAVILIVSTIVVYKQLQFIRHMDIGYNKENLLYVPLPKQGDLQQNQRAVRAAMGRYPDIQDYAFISHLPTNLTTGTKSITWEGKTPADDPIFPQLWVDDHFAGTFGTHMKTGRFFSKEFKGDDRNFVINETAMKVMHFKEETVLGKRITMDEKSGVIVGVMKDFNFKPVQQPIQPLIIRNGSNDDFNGNTCYVVIRTAPANMEHVLGSMKKVFQQVYTDFPFSFGFIDTDLSNMYIAEQRMGKLFNIFSVLSVIVSCLGLFGLTTFATQKRIKEIGVRKVLGASVAGIVGMLSKDFIRLVVFALLIAFPIAWWVMNKWLQNFVYHISIEWWFFVIAGVIAIVISFLTVSYQSIRAANANPVKSLRSE</sequence>
<evidence type="ECO:0000256" key="6">
    <source>
        <dbReference type="SAM" id="Phobius"/>
    </source>
</evidence>
<feature type="transmembrane region" description="Helical" evidence="6">
    <location>
        <begin position="420"/>
        <end position="444"/>
    </location>
</feature>
<keyword evidence="3 6" id="KW-0812">Transmembrane</keyword>
<keyword evidence="5 6" id="KW-0472">Membrane</keyword>
<keyword evidence="2" id="KW-1003">Cell membrane</keyword>
<feature type="transmembrane region" description="Helical" evidence="6">
    <location>
        <begin position="376"/>
        <end position="399"/>
    </location>
</feature>
<evidence type="ECO:0000259" key="7">
    <source>
        <dbReference type="Pfam" id="PF02687"/>
    </source>
</evidence>
<feature type="domain" description="MacB-like periplasmic core" evidence="8">
    <location>
        <begin position="20"/>
        <end position="217"/>
    </location>
</feature>
<dbReference type="RefSeq" id="WP_211971560.1">
    <property type="nucleotide sequence ID" value="NZ_CBFHAM010000015.1"/>
</dbReference>
<dbReference type="InterPro" id="IPR025857">
    <property type="entry name" value="MacB_PCD"/>
</dbReference>
<feature type="domain" description="ABC3 transporter permease C-terminal" evidence="7">
    <location>
        <begin position="677"/>
        <end position="791"/>
    </location>
</feature>
<dbReference type="Pfam" id="PF12704">
    <property type="entry name" value="MacB_PCD"/>
    <property type="match status" value="2"/>
</dbReference>
<organism evidence="9 10">
    <name type="scientific">Chitinophaga hostae</name>
    <dbReference type="NCBI Taxonomy" id="2831022"/>
    <lineage>
        <taxon>Bacteria</taxon>
        <taxon>Pseudomonadati</taxon>
        <taxon>Bacteroidota</taxon>
        <taxon>Chitinophagia</taxon>
        <taxon>Chitinophagales</taxon>
        <taxon>Chitinophagaceae</taxon>
        <taxon>Chitinophaga</taxon>
    </lineage>
</organism>
<evidence type="ECO:0000256" key="2">
    <source>
        <dbReference type="ARBA" id="ARBA00022475"/>
    </source>
</evidence>
<keyword evidence="10" id="KW-1185">Reference proteome</keyword>
<evidence type="ECO:0000313" key="10">
    <source>
        <dbReference type="Proteomes" id="UP000676386"/>
    </source>
</evidence>
<dbReference type="PANTHER" id="PTHR30572:SF18">
    <property type="entry name" value="ABC-TYPE MACROLIDE FAMILY EXPORT SYSTEM PERMEASE COMPONENT 2"/>
    <property type="match status" value="1"/>
</dbReference>
<evidence type="ECO:0000313" key="9">
    <source>
        <dbReference type="EMBL" id="MBS0026453.1"/>
    </source>
</evidence>
<feature type="transmembrane region" description="Helical" evidence="6">
    <location>
        <begin position="727"/>
        <end position="746"/>
    </location>
</feature>
<dbReference type="EMBL" id="JAGTXB010000001">
    <property type="protein sequence ID" value="MBS0026453.1"/>
    <property type="molecule type" value="Genomic_DNA"/>
</dbReference>
<feature type="transmembrane region" description="Helical" evidence="6">
    <location>
        <begin position="21"/>
        <end position="41"/>
    </location>
</feature>
<feature type="transmembrane region" description="Helical" evidence="6">
    <location>
        <begin position="761"/>
        <end position="781"/>
    </location>
</feature>
<evidence type="ECO:0000256" key="3">
    <source>
        <dbReference type="ARBA" id="ARBA00022692"/>
    </source>
</evidence>
<dbReference type="Pfam" id="PF02687">
    <property type="entry name" value="FtsX"/>
    <property type="match status" value="2"/>
</dbReference>
<comment type="caution">
    <text evidence="9">The sequence shown here is derived from an EMBL/GenBank/DDBJ whole genome shotgun (WGS) entry which is preliminary data.</text>
</comment>
<protein>
    <submittedName>
        <fullName evidence="9">ABC transporter permease</fullName>
    </submittedName>
</protein>
<name>A0ABS5IU12_9BACT</name>
<dbReference type="PANTHER" id="PTHR30572">
    <property type="entry name" value="MEMBRANE COMPONENT OF TRANSPORTER-RELATED"/>
    <property type="match status" value="1"/>
</dbReference>
<feature type="domain" description="MacB-like periplasmic core" evidence="8">
    <location>
        <begin position="432"/>
        <end position="604"/>
    </location>
</feature>